<feature type="domain" description="Myb-like" evidence="3">
    <location>
        <begin position="46"/>
        <end position="91"/>
    </location>
</feature>
<name>A0A9Q1RJK5_9SOLA</name>
<keyword evidence="6" id="KW-1185">Reference proteome</keyword>
<keyword evidence="2" id="KW-0539">Nucleus</keyword>
<dbReference type="PROSITE" id="PS50090">
    <property type="entry name" value="MYB_LIKE"/>
    <property type="match status" value="1"/>
</dbReference>
<dbReference type="OrthoDB" id="2143914at2759"/>
<dbReference type="InterPro" id="IPR050560">
    <property type="entry name" value="MYB_TF"/>
</dbReference>
<reference evidence="6" key="1">
    <citation type="journal article" date="2023" name="Proc. Natl. Acad. Sci. U.S.A.">
        <title>Genomic and structural basis for evolution of tropane alkaloid biosynthesis.</title>
        <authorList>
            <person name="Wanga Y.-J."/>
            <person name="Taina T."/>
            <person name="Yua J.-Y."/>
            <person name="Lia J."/>
            <person name="Xua B."/>
            <person name="Chenc J."/>
            <person name="D'Auriad J.C."/>
            <person name="Huanga J.-P."/>
            <person name="Huanga S.-X."/>
        </authorList>
    </citation>
    <scope>NUCLEOTIDE SEQUENCE [LARGE SCALE GENOMIC DNA]</scope>
    <source>
        <strain evidence="6">cv. KIB-2019</strain>
    </source>
</reference>
<organism evidence="5 6">
    <name type="scientific">Anisodus acutangulus</name>
    <dbReference type="NCBI Taxonomy" id="402998"/>
    <lineage>
        <taxon>Eukaryota</taxon>
        <taxon>Viridiplantae</taxon>
        <taxon>Streptophyta</taxon>
        <taxon>Embryophyta</taxon>
        <taxon>Tracheophyta</taxon>
        <taxon>Spermatophyta</taxon>
        <taxon>Magnoliopsida</taxon>
        <taxon>eudicotyledons</taxon>
        <taxon>Gunneridae</taxon>
        <taxon>Pentapetalae</taxon>
        <taxon>asterids</taxon>
        <taxon>lamiids</taxon>
        <taxon>Solanales</taxon>
        <taxon>Solanaceae</taxon>
        <taxon>Solanoideae</taxon>
        <taxon>Hyoscyameae</taxon>
        <taxon>Anisodus</taxon>
    </lineage>
</organism>
<dbReference type="InterPro" id="IPR001005">
    <property type="entry name" value="SANT/Myb"/>
</dbReference>
<dbReference type="PANTHER" id="PTHR45614:SF285">
    <property type="entry name" value="TRANSCRIPTION FACTOR MYB98"/>
    <property type="match status" value="1"/>
</dbReference>
<evidence type="ECO:0000259" key="4">
    <source>
        <dbReference type="PROSITE" id="PS51294"/>
    </source>
</evidence>
<dbReference type="InterPro" id="IPR009057">
    <property type="entry name" value="Homeodomain-like_sf"/>
</dbReference>
<evidence type="ECO:0000256" key="1">
    <source>
        <dbReference type="ARBA" id="ARBA00004123"/>
    </source>
</evidence>
<sequence length="226" mass="25810">MKNNFHVDDGDEFVKPLNFGVPDDQSSCVTGDHNGYSCKLEIGGRKNNVKKDLWTEEENRILIQAHGEVGNKWVEIAKRLPGRTENSTKRRQFSRRKCRTKWRRPSSLQNYIKNLNLEKRISTKNNSQISNDTNHNGHVDLGRVQLTYPRGSGCTGLVPENRNKNLDNGPKLHTNIAKVKVSPKPEAIEFCQGNNIGDYDFSEVPEFALDDNFFDACWSFHYGSKL</sequence>
<evidence type="ECO:0000313" key="5">
    <source>
        <dbReference type="EMBL" id="KAJ8563268.1"/>
    </source>
</evidence>
<dbReference type="GO" id="GO:0005634">
    <property type="term" value="C:nucleus"/>
    <property type="evidence" value="ECO:0007669"/>
    <property type="project" value="UniProtKB-SubCell"/>
</dbReference>
<dbReference type="InterPro" id="IPR017930">
    <property type="entry name" value="Myb_dom"/>
</dbReference>
<feature type="domain" description="HTH myb-type" evidence="4">
    <location>
        <begin position="46"/>
        <end position="100"/>
    </location>
</feature>
<evidence type="ECO:0000313" key="6">
    <source>
        <dbReference type="Proteomes" id="UP001152561"/>
    </source>
</evidence>
<evidence type="ECO:0000256" key="2">
    <source>
        <dbReference type="ARBA" id="ARBA00023242"/>
    </source>
</evidence>
<dbReference type="SUPFAM" id="SSF46689">
    <property type="entry name" value="Homeodomain-like"/>
    <property type="match status" value="1"/>
</dbReference>
<dbReference type="SMART" id="SM00717">
    <property type="entry name" value="SANT"/>
    <property type="match status" value="1"/>
</dbReference>
<evidence type="ECO:0000259" key="3">
    <source>
        <dbReference type="PROSITE" id="PS50090"/>
    </source>
</evidence>
<dbReference type="Pfam" id="PF00249">
    <property type="entry name" value="Myb_DNA-binding"/>
    <property type="match status" value="1"/>
</dbReference>
<comment type="subcellular location">
    <subcellularLocation>
        <location evidence="1">Nucleus</location>
    </subcellularLocation>
</comment>
<dbReference type="GO" id="GO:0010597">
    <property type="term" value="P:green leaf volatile biosynthetic process"/>
    <property type="evidence" value="ECO:0007669"/>
    <property type="project" value="UniProtKB-ARBA"/>
</dbReference>
<proteinExistence type="predicted"/>
<dbReference type="CDD" id="cd00167">
    <property type="entry name" value="SANT"/>
    <property type="match status" value="1"/>
</dbReference>
<dbReference type="Proteomes" id="UP001152561">
    <property type="component" value="Unassembled WGS sequence"/>
</dbReference>
<dbReference type="GO" id="GO:0000981">
    <property type="term" value="F:DNA-binding transcription factor activity, RNA polymerase II-specific"/>
    <property type="evidence" value="ECO:0007669"/>
    <property type="project" value="TreeGrafter"/>
</dbReference>
<comment type="caution">
    <text evidence="5">The sequence shown here is derived from an EMBL/GenBank/DDBJ whole genome shotgun (WGS) entry which is preliminary data.</text>
</comment>
<dbReference type="EMBL" id="JAJAGQ010000005">
    <property type="protein sequence ID" value="KAJ8563268.1"/>
    <property type="molecule type" value="Genomic_DNA"/>
</dbReference>
<dbReference type="PANTHER" id="PTHR45614">
    <property type="entry name" value="MYB PROTEIN-RELATED"/>
    <property type="match status" value="1"/>
</dbReference>
<gene>
    <name evidence="5" type="ORF">K7X08_031720</name>
</gene>
<dbReference type="GO" id="GO:0000978">
    <property type="term" value="F:RNA polymerase II cis-regulatory region sequence-specific DNA binding"/>
    <property type="evidence" value="ECO:0007669"/>
    <property type="project" value="TreeGrafter"/>
</dbReference>
<dbReference type="PROSITE" id="PS51294">
    <property type="entry name" value="HTH_MYB"/>
    <property type="match status" value="1"/>
</dbReference>
<dbReference type="AlphaFoldDB" id="A0A9Q1RJK5"/>
<dbReference type="Gene3D" id="1.10.10.60">
    <property type="entry name" value="Homeodomain-like"/>
    <property type="match status" value="1"/>
</dbReference>
<accession>A0A9Q1RJK5</accession>
<protein>
    <submittedName>
        <fullName evidence="5">Uncharacterized protein</fullName>
    </submittedName>
</protein>